<keyword evidence="9" id="KW-1015">Disulfide bond</keyword>
<organism evidence="12">
    <name type="scientific">Castor canadensis</name>
    <name type="common">American beaver</name>
    <dbReference type="NCBI Taxonomy" id="51338"/>
    <lineage>
        <taxon>Eukaryota</taxon>
        <taxon>Metazoa</taxon>
        <taxon>Chordata</taxon>
        <taxon>Craniata</taxon>
        <taxon>Vertebrata</taxon>
        <taxon>Euteleostomi</taxon>
        <taxon>Mammalia</taxon>
        <taxon>Eutheria</taxon>
        <taxon>Euarchontoglires</taxon>
        <taxon>Glires</taxon>
        <taxon>Rodentia</taxon>
        <taxon>Castorimorpha</taxon>
        <taxon>Castoridae</taxon>
        <taxon>Castor</taxon>
    </lineage>
</organism>
<dbReference type="Ensembl" id="ENSCCNT00000024353.1">
    <property type="protein sequence ID" value="ENSCCNP00000018753.1"/>
    <property type="gene ID" value="ENSCCNG00000018957.1"/>
</dbReference>
<gene>
    <name evidence="12" type="primary">Defb121</name>
</gene>
<comment type="function">
    <text evidence="1 10">Has antibacterial activity.</text>
</comment>
<dbReference type="PANTHER" id="PTHR15001">
    <property type="entry name" value="BETA-DEFENSIN 123-RELATED"/>
    <property type="match status" value="1"/>
</dbReference>
<evidence type="ECO:0000259" key="11">
    <source>
        <dbReference type="Pfam" id="PF13841"/>
    </source>
</evidence>
<feature type="chain" id="PRO_5034783752" description="Beta-defensin" evidence="10">
    <location>
        <begin position="21"/>
        <end position="87"/>
    </location>
</feature>
<dbReference type="GO" id="GO:0042742">
    <property type="term" value="P:defense response to bacterium"/>
    <property type="evidence" value="ECO:0007669"/>
    <property type="project" value="UniProtKB-UniRule"/>
</dbReference>
<dbReference type="InterPro" id="IPR025933">
    <property type="entry name" value="Beta_defensin_dom"/>
</dbReference>
<feature type="domain" description="Beta-defensin" evidence="11">
    <location>
        <begin position="22"/>
        <end position="51"/>
    </location>
</feature>
<dbReference type="Pfam" id="PF13841">
    <property type="entry name" value="Defensin_beta_2"/>
    <property type="match status" value="1"/>
</dbReference>
<keyword evidence="8 10" id="KW-0044">Antibiotic</keyword>
<dbReference type="GO" id="GO:0005576">
    <property type="term" value="C:extracellular region"/>
    <property type="evidence" value="ECO:0007669"/>
    <property type="project" value="UniProtKB-SubCell"/>
</dbReference>
<dbReference type="Gene3D" id="3.10.360.10">
    <property type="entry name" value="Antimicrobial Peptide, Beta-defensin 2, Chain A"/>
    <property type="match status" value="1"/>
</dbReference>
<evidence type="ECO:0000256" key="8">
    <source>
        <dbReference type="ARBA" id="ARBA00023022"/>
    </source>
</evidence>
<protein>
    <recommendedName>
        <fullName evidence="10">Beta-defensin</fullName>
    </recommendedName>
</protein>
<keyword evidence="7 10" id="KW-0211">Defensin</keyword>
<evidence type="ECO:0000256" key="4">
    <source>
        <dbReference type="ARBA" id="ARBA00022525"/>
    </source>
</evidence>
<keyword evidence="4 10" id="KW-0964">Secreted</keyword>
<evidence type="ECO:0000256" key="9">
    <source>
        <dbReference type="ARBA" id="ARBA00023157"/>
    </source>
</evidence>
<sequence length="87" mass="9604">MKLLLLLLTVILVLDQVTKATKCWGTSGRCKTTCKETEVFYILCKTGDKCCVNPKYVPPITIDGIVDLSTAMMSAQAPTKKKKRNHG</sequence>
<keyword evidence="5 10" id="KW-0929">Antimicrobial</keyword>
<evidence type="ECO:0000256" key="2">
    <source>
        <dbReference type="ARBA" id="ARBA00004613"/>
    </source>
</evidence>
<keyword evidence="6 10" id="KW-0732">Signal</keyword>
<evidence type="ECO:0000256" key="5">
    <source>
        <dbReference type="ARBA" id="ARBA00022529"/>
    </source>
</evidence>
<dbReference type="AlphaFoldDB" id="A0A8C0WYF8"/>
<evidence type="ECO:0000256" key="10">
    <source>
        <dbReference type="RuleBase" id="RU231113"/>
    </source>
</evidence>
<evidence type="ECO:0000256" key="7">
    <source>
        <dbReference type="ARBA" id="ARBA00022940"/>
    </source>
</evidence>
<evidence type="ECO:0000256" key="3">
    <source>
        <dbReference type="ARBA" id="ARBA00007371"/>
    </source>
</evidence>
<comment type="similarity">
    <text evidence="3 10">Belongs to the beta-defensin family.</text>
</comment>
<dbReference type="PANTHER" id="PTHR15001:SF8">
    <property type="entry name" value="BETA-DEFENSIN 121"/>
    <property type="match status" value="1"/>
</dbReference>
<proteinExistence type="inferred from homology"/>
<dbReference type="GO" id="GO:0045087">
    <property type="term" value="P:innate immune response"/>
    <property type="evidence" value="ECO:0007669"/>
    <property type="project" value="InterPro"/>
</dbReference>
<accession>A0A8C0WYF8</accession>
<evidence type="ECO:0000256" key="1">
    <source>
        <dbReference type="ARBA" id="ARBA00002878"/>
    </source>
</evidence>
<feature type="signal peptide" evidence="10">
    <location>
        <begin position="1"/>
        <end position="20"/>
    </location>
</feature>
<evidence type="ECO:0000256" key="6">
    <source>
        <dbReference type="ARBA" id="ARBA00022729"/>
    </source>
</evidence>
<reference evidence="12" key="1">
    <citation type="submission" date="2023-09" db="UniProtKB">
        <authorList>
            <consortium name="Ensembl"/>
        </authorList>
    </citation>
    <scope>IDENTIFICATION</scope>
</reference>
<dbReference type="InterPro" id="IPR050544">
    <property type="entry name" value="Beta-defensin"/>
</dbReference>
<name>A0A8C0WYF8_CASCN</name>
<comment type="subcellular location">
    <subcellularLocation>
        <location evidence="2 10">Secreted</location>
    </subcellularLocation>
</comment>
<evidence type="ECO:0000313" key="12">
    <source>
        <dbReference type="Ensembl" id="ENSCCNP00000018753.1"/>
    </source>
</evidence>